<protein>
    <submittedName>
        <fullName evidence="3">Uncharacterized protein</fullName>
    </submittedName>
</protein>
<proteinExistence type="predicted"/>
<evidence type="ECO:0000256" key="2">
    <source>
        <dbReference type="SAM" id="MobiDB-lite"/>
    </source>
</evidence>
<evidence type="ECO:0000256" key="1">
    <source>
        <dbReference type="SAM" id="Coils"/>
    </source>
</evidence>
<organism evidence="3">
    <name type="scientific">Corseley virus</name>
    <dbReference type="NCBI Taxonomy" id="1807806"/>
    <lineage>
        <taxon>Viruses</taxon>
        <taxon>Riboviria</taxon>
    </lineage>
</organism>
<feature type="region of interest" description="Disordered" evidence="2">
    <location>
        <begin position="168"/>
        <end position="201"/>
    </location>
</feature>
<name>A0A140HEQ1_9VIRU</name>
<feature type="compositionally biased region" description="Basic residues" evidence="2">
    <location>
        <begin position="186"/>
        <end position="196"/>
    </location>
</feature>
<feature type="compositionally biased region" description="Basic residues" evidence="2">
    <location>
        <begin position="1"/>
        <end position="15"/>
    </location>
</feature>
<feature type="compositionally biased region" description="Polar residues" evidence="2">
    <location>
        <begin position="16"/>
        <end position="32"/>
    </location>
</feature>
<feature type="region of interest" description="Disordered" evidence="2">
    <location>
        <begin position="1"/>
        <end position="48"/>
    </location>
</feature>
<feature type="compositionally biased region" description="Polar residues" evidence="2">
    <location>
        <begin position="168"/>
        <end position="181"/>
    </location>
</feature>
<evidence type="ECO:0000313" key="3">
    <source>
        <dbReference type="EMBL" id="AMO03228.1"/>
    </source>
</evidence>
<accession>A0A140HEQ1</accession>
<sequence>MSKNTSRKSTQRRNHSSLVATSTYGPQKTPKVNSYRGGQGSPSVNKLPLSPACMQHTISELVKNLQQAQQEIKELRLKLAEVQTPVKAVEPVVLGANNNEQCKSRASLAPGLVKLNSAISLPVNAHVLSEEYHNRPERETQSLGKNFKFENQNRFDVLSVEDEPSLISETDSGIATDASETSENKKKPRNLPKAGKKSVQATLNAGPAVETDKPIKHQVERKFITKPTWRSVLGVGKRRVIEKTNDEELADYLKYMFAFQPRTTATLASMVYKARIFMESFDLTKFDYDELHVIIVNAVNSAMRVPKCETLAIESIERKDVNKMAKHSAFVREGIAAQPKLFGLIKAKTLVPKHA</sequence>
<dbReference type="EMBL" id="KU754520">
    <property type="protein sequence ID" value="AMO03228.1"/>
    <property type="molecule type" value="Genomic_RNA"/>
</dbReference>
<keyword evidence="1" id="KW-0175">Coiled coil</keyword>
<reference evidence="3" key="1">
    <citation type="journal article" date="2016" name="Evol. Bioinform. Online">
        <title>Twenty-five new viruses associated with the Drosophilidae (Diptera).</title>
        <authorList>
            <person name="Webster C.L."/>
            <person name="Longdon B."/>
            <person name="Lewis S.H."/>
            <person name="Obbard D.J."/>
        </authorList>
    </citation>
    <scope>NUCLEOTIDE SEQUENCE</scope>
    <source>
        <strain evidence="3">Dsub_PoolSeq3</strain>
    </source>
</reference>
<feature type="coiled-coil region" evidence="1">
    <location>
        <begin position="58"/>
        <end position="85"/>
    </location>
</feature>